<evidence type="ECO:0000313" key="3">
    <source>
        <dbReference type="EMBL" id="OGD40621.1"/>
    </source>
</evidence>
<dbReference type="EMBL" id="MEYV01000004">
    <property type="protein sequence ID" value="OGD40621.1"/>
    <property type="molecule type" value="Genomic_DNA"/>
</dbReference>
<comment type="caution">
    <text evidence="3">The sequence shown here is derived from an EMBL/GenBank/DDBJ whole genome shotgun (WGS) entry which is preliminary data.</text>
</comment>
<feature type="domain" description="SnoaL-like" evidence="2">
    <location>
        <begin position="43"/>
        <end position="163"/>
    </location>
</feature>
<keyword evidence="1" id="KW-1133">Transmembrane helix</keyword>
<name>A0A1F5CCN1_9BACT</name>
<dbReference type="Proteomes" id="UP000177197">
    <property type="component" value="Unassembled WGS sequence"/>
</dbReference>
<evidence type="ECO:0000259" key="2">
    <source>
        <dbReference type="Pfam" id="PF13577"/>
    </source>
</evidence>
<evidence type="ECO:0000256" key="1">
    <source>
        <dbReference type="SAM" id="Phobius"/>
    </source>
</evidence>
<sequence>MVPGLKPPAYAKGYGEATEENVKKLVFSIIAVLLIAISAFAATEDETAVAKVLETFAAKAAERDSRGMANLFVEDGVMKYFYGTVNEPKIAEGRMKIYIVFSFGNVTGYKVEDIKVTKVDGDSAQATGRVIVRATAFGANFRRESEVAWRLKRVEGAWQISAYDFKLAPMIRE</sequence>
<proteinExistence type="predicted"/>
<organism evidence="3 4">
    <name type="scientific">Candidatus Azambacteria bacterium RIFCSPLOWO2_02_FULL_44_14</name>
    <dbReference type="NCBI Taxonomy" id="1797306"/>
    <lineage>
        <taxon>Bacteria</taxon>
        <taxon>Candidatus Azamiibacteriota</taxon>
    </lineage>
</organism>
<dbReference type="Pfam" id="PF13577">
    <property type="entry name" value="SnoaL_4"/>
    <property type="match status" value="1"/>
</dbReference>
<dbReference type="SUPFAM" id="SSF54427">
    <property type="entry name" value="NTF2-like"/>
    <property type="match status" value="1"/>
</dbReference>
<keyword evidence="1" id="KW-0472">Membrane</keyword>
<dbReference type="InterPro" id="IPR037401">
    <property type="entry name" value="SnoaL-like"/>
</dbReference>
<accession>A0A1F5CCN1</accession>
<dbReference type="InterPro" id="IPR032710">
    <property type="entry name" value="NTF2-like_dom_sf"/>
</dbReference>
<protein>
    <recommendedName>
        <fullName evidence="2">SnoaL-like domain-containing protein</fullName>
    </recommendedName>
</protein>
<feature type="transmembrane region" description="Helical" evidence="1">
    <location>
        <begin position="25"/>
        <end position="43"/>
    </location>
</feature>
<evidence type="ECO:0000313" key="4">
    <source>
        <dbReference type="Proteomes" id="UP000177197"/>
    </source>
</evidence>
<reference evidence="3 4" key="1">
    <citation type="journal article" date="2016" name="Nat. Commun.">
        <title>Thousands of microbial genomes shed light on interconnected biogeochemical processes in an aquifer system.</title>
        <authorList>
            <person name="Anantharaman K."/>
            <person name="Brown C.T."/>
            <person name="Hug L.A."/>
            <person name="Sharon I."/>
            <person name="Castelle C.J."/>
            <person name="Probst A.J."/>
            <person name="Thomas B.C."/>
            <person name="Singh A."/>
            <person name="Wilkins M.J."/>
            <person name="Karaoz U."/>
            <person name="Brodie E.L."/>
            <person name="Williams K.H."/>
            <person name="Hubbard S.S."/>
            <person name="Banfield J.F."/>
        </authorList>
    </citation>
    <scope>NUCLEOTIDE SEQUENCE [LARGE SCALE GENOMIC DNA]</scope>
</reference>
<gene>
    <name evidence="3" type="ORF">A3I30_01210</name>
</gene>
<dbReference type="Gene3D" id="3.10.450.50">
    <property type="match status" value="1"/>
</dbReference>
<dbReference type="AlphaFoldDB" id="A0A1F5CCN1"/>
<keyword evidence="1" id="KW-0812">Transmembrane</keyword>